<sequence length="71" mass="7742">MTVSTFGRILVGLGLITAVLGAVLWLFGGLPRLPGDIYLQRKGFTLYIPITTGLLLSLLATLLLNVLFLRR</sequence>
<dbReference type="Proteomes" id="UP000318093">
    <property type="component" value="Unassembled WGS sequence"/>
</dbReference>
<keyword evidence="1" id="KW-1133">Transmembrane helix</keyword>
<comment type="caution">
    <text evidence="2">The sequence shown here is derived from an EMBL/GenBank/DDBJ whole genome shotgun (WGS) entry which is preliminary data.</text>
</comment>
<feature type="transmembrane region" description="Helical" evidence="1">
    <location>
        <begin position="47"/>
        <end position="69"/>
    </location>
</feature>
<organism evidence="2 3">
    <name type="scientific">Candidatus Segetimicrobium genomatis</name>
    <dbReference type="NCBI Taxonomy" id="2569760"/>
    <lineage>
        <taxon>Bacteria</taxon>
        <taxon>Bacillati</taxon>
        <taxon>Candidatus Sysuimicrobiota</taxon>
        <taxon>Candidatus Sysuimicrobiia</taxon>
        <taxon>Candidatus Sysuimicrobiales</taxon>
        <taxon>Candidatus Segetimicrobiaceae</taxon>
        <taxon>Candidatus Segetimicrobium</taxon>
    </lineage>
</organism>
<protein>
    <submittedName>
        <fullName evidence="2">DUF2905 domain-containing protein</fullName>
    </submittedName>
</protein>
<evidence type="ECO:0000313" key="3">
    <source>
        <dbReference type="Proteomes" id="UP000318093"/>
    </source>
</evidence>
<gene>
    <name evidence="2" type="ORF">E6H03_08855</name>
</gene>
<dbReference type="InterPro" id="IPR021320">
    <property type="entry name" value="DUF2905"/>
</dbReference>
<dbReference type="AlphaFoldDB" id="A0A537J9G4"/>
<reference evidence="2 3" key="1">
    <citation type="journal article" date="2019" name="Nat. Microbiol.">
        <title>Mediterranean grassland soil C-N compound turnover is dependent on rainfall and depth, and is mediated by genomically divergent microorganisms.</title>
        <authorList>
            <person name="Diamond S."/>
            <person name="Andeer P.F."/>
            <person name="Li Z."/>
            <person name="Crits-Christoph A."/>
            <person name="Burstein D."/>
            <person name="Anantharaman K."/>
            <person name="Lane K.R."/>
            <person name="Thomas B.C."/>
            <person name="Pan C."/>
            <person name="Northen T.R."/>
            <person name="Banfield J.F."/>
        </authorList>
    </citation>
    <scope>NUCLEOTIDE SEQUENCE [LARGE SCALE GENOMIC DNA]</scope>
    <source>
        <strain evidence="2">NP_6</strain>
    </source>
</reference>
<evidence type="ECO:0000256" key="1">
    <source>
        <dbReference type="SAM" id="Phobius"/>
    </source>
</evidence>
<keyword evidence="1" id="KW-0472">Membrane</keyword>
<evidence type="ECO:0000313" key="2">
    <source>
        <dbReference type="EMBL" id="TMI80194.1"/>
    </source>
</evidence>
<dbReference type="PANTHER" id="PTHR36443:SF1">
    <property type="entry name" value="BSR5223 PROTEIN"/>
    <property type="match status" value="1"/>
</dbReference>
<proteinExistence type="predicted"/>
<keyword evidence="1" id="KW-0812">Transmembrane</keyword>
<accession>A0A537J9G4</accession>
<name>A0A537J9G4_9BACT</name>
<feature type="transmembrane region" description="Helical" evidence="1">
    <location>
        <begin position="9"/>
        <end position="27"/>
    </location>
</feature>
<dbReference type="Pfam" id="PF11146">
    <property type="entry name" value="DUF2905"/>
    <property type="match status" value="1"/>
</dbReference>
<dbReference type="PANTHER" id="PTHR36443">
    <property type="entry name" value="BSR5223 PROTEIN"/>
    <property type="match status" value="1"/>
</dbReference>
<dbReference type="EMBL" id="VBAN01000275">
    <property type="protein sequence ID" value="TMI80194.1"/>
    <property type="molecule type" value="Genomic_DNA"/>
</dbReference>